<reference evidence="1" key="3">
    <citation type="submission" date="2023-05" db="EMBL/GenBank/DDBJ databases">
        <authorList>
            <person name="Smith C.H."/>
        </authorList>
    </citation>
    <scope>NUCLEOTIDE SEQUENCE</scope>
    <source>
        <strain evidence="1">CHS0354</strain>
        <tissue evidence="1">Mantle</tissue>
    </source>
</reference>
<organism evidence="1 2">
    <name type="scientific">Potamilus streckersoni</name>
    <dbReference type="NCBI Taxonomy" id="2493646"/>
    <lineage>
        <taxon>Eukaryota</taxon>
        <taxon>Metazoa</taxon>
        <taxon>Spiralia</taxon>
        <taxon>Lophotrochozoa</taxon>
        <taxon>Mollusca</taxon>
        <taxon>Bivalvia</taxon>
        <taxon>Autobranchia</taxon>
        <taxon>Heteroconchia</taxon>
        <taxon>Palaeoheterodonta</taxon>
        <taxon>Unionida</taxon>
        <taxon>Unionoidea</taxon>
        <taxon>Unionidae</taxon>
        <taxon>Ambleminae</taxon>
        <taxon>Lampsilini</taxon>
        <taxon>Potamilus</taxon>
    </lineage>
</organism>
<sequence>MMSLCCSKPSNGDADHVFGFDGAYNALASGRMLRYFVNTPLCVQESGPIDPELATPFGNTVDAYRMFNDRRLSPVPYLMIYDTKLTWNNTGSNVRKQN</sequence>
<proteinExistence type="predicted"/>
<dbReference type="Proteomes" id="UP001195483">
    <property type="component" value="Unassembled WGS sequence"/>
</dbReference>
<protein>
    <submittedName>
        <fullName evidence="1">Uncharacterized protein</fullName>
    </submittedName>
</protein>
<reference evidence="1" key="2">
    <citation type="journal article" date="2021" name="Genome Biol. Evol.">
        <title>Developing a high-quality reference genome for a parasitic bivalve with doubly uniparental inheritance (Bivalvia: Unionida).</title>
        <authorList>
            <person name="Smith C.H."/>
        </authorList>
    </citation>
    <scope>NUCLEOTIDE SEQUENCE</scope>
    <source>
        <strain evidence="1">CHS0354</strain>
        <tissue evidence="1">Mantle</tissue>
    </source>
</reference>
<accession>A0AAE0TLH0</accession>
<gene>
    <name evidence="1" type="ORF">CHS0354_024551</name>
</gene>
<name>A0AAE0TLH0_9BIVA</name>
<dbReference type="EMBL" id="JAEAOA010001453">
    <property type="protein sequence ID" value="KAK3612564.1"/>
    <property type="molecule type" value="Genomic_DNA"/>
</dbReference>
<evidence type="ECO:0000313" key="2">
    <source>
        <dbReference type="Proteomes" id="UP001195483"/>
    </source>
</evidence>
<evidence type="ECO:0000313" key="1">
    <source>
        <dbReference type="EMBL" id="KAK3612564.1"/>
    </source>
</evidence>
<keyword evidence="2" id="KW-1185">Reference proteome</keyword>
<dbReference type="AlphaFoldDB" id="A0AAE0TLH0"/>
<reference evidence="1" key="1">
    <citation type="journal article" date="2021" name="Genome Biol. Evol.">
        <title>A High-Quality Reference Genome for a Parasitic Bivalve with Doubly Uniparental Inheritance (Bivalvia: Unionida).</title>
        <authorList>
            <person name="Smith C.H."/>
        </authorList>
    </citation>
    <scope>NUCLEOTIDE SEQUENCE</scope>
    <source>
        <strain evidence="1">CHS0354</strain>
    </source>
</reference>
<comment type="caution">
    <text evidence="1">The sequence shown here is derived from an EMBL/GenBank/DDBJ whole genome shotgun (WGS) entry which is preliminary data.</text>
</comment>